<sequence length="71" mass="7963">MRDAEFDELHGGRELLPIEQAIYEAEGAERFARFHQHGRSFPEQVMNWAPVRAAASTSPDLAAGGREEVRP</sequence>
<dbReference type="AlphaFoldDB" id="A0A2W5PVU0"/>
<evidence type="ECO:0000313" key="2">
    <source>
        <dbReference type="Proteomes" id="UP000249135"/>
    </source>
</evidence>
<name>A0A2W5PVU0_VARPD</name>
<dbReference type="EMBL" id="QFPP01000293">
    <property type="protein sequence ID" value="PZQ69586.1"/>
    <property type="molecule type" value="Genomic_DNA"/>
</dbReference>
<protein>
    <submittedName>
        <fullName evidence="1">Uncharacterized protein</fullName>
    </submittedName>
</protein>
<accession>A0A2W5PVU0</accession>
<proteinExistence type="predicted"/>
<gene>
    <name evidence="1" type="ORF">DI563_19395</name>
</gene>
<dbReference type="Proteomes" id="UP000249135">
    <property type="component" value="Unassembled WGS sequence"/>
</dbReference>
<comment type="caution">
    <text evidence="1">The sequence shown here is derived from an EMBL/GenBank/DDBJ whole genome shotgun (WGS) entry which is preliminary data.</text>
</comment>
<reference evidence="1 2" key="1">
    <citation type="submission" date="2017-08" db="EMBL/GenBank/DDBJ databases">
        <title>Infants hospitalized years apart are colonized by the same room-sourced microbial strains.</title>
        <authorList>
            <person name="Brooks B."/>
            <person name="Olm M.R."/>
            <person name="Firek B.A."/>
            <person name="Baker R."/>
            <person name="Thomas B.C."/>
            <person name="Morowitz M.J."/>
            <person name="Banfield J.F."/>
        </authorList>
    </citation>
    <scope>NUCLEOTIDE SEQUENCE [LARGE SCALE GENOMIC DNA]</scope>
    <source>
        <strain evidence="1">S2_005_003_R2_41</strain>
    </source>
</reference>
<evidence type="ECO:0000313" key="1">
    <source>
        <dbReference type="EMBL" id="PZQ69586.1"/>
    </source>
</evidence>
<organism evidence="1 2">
    <name type="scientific">Variovorax paradoxus</name>
    <dbReference type="NCBI Taxonomy" id="34073"/>
    <lineage>
        <taxon>Bacteria</taxon>
        <taxon>Pseudomonadati</taxon>
        <taxon>Pseudomonadota</taxon>
        <taxon>Betaproteobacteria</taxon>
        <taxon>Burkholderiales</taxon>
        <taxon>Comamonadaceae</taxon>
        <taxon>Variovorax</taxon>
    </lineage>
</organism>